<dbReference type="SUPFAM" id="SSF52540">
    <property type="entry name" value="P-loop containing nucleoside triphosphate hydrolases"/>
    <property type="match status" value="1"/>
</dbReference>
<keyword evidence="2" id="KW-1185">Reference proteome</keyword>
<organism evidence="1 2">
    <name type="scientific">Nonomuraea polychroma</name>
    <dbReference type="NCBI Taxonomy" id="46176"/>
    <lineage>
        <taxon>Bacteria</taxon>
        <taxon>Bacillati</taxon>
        <taxon>Actinomycetota</taxon>
        <taxon>Actinomycetes</taxon>
        <taxon>Streptosporangiales</taxon>
        <taxon>Streptosporangiaceae</taxon>
        <taxon>Nonomuraea</taxon>
    </lineage>
</organism>
<evidence type="ECO:0000313" key="1">
    <source>
        <dbReference type="EMBL" id="RVX43498.1"/>
    </source>
</evidence>
<dbReference type="AlphaFoldDB" id="A0A438MCX6"/>
<protein>
    <recommendedName>
        <fullName evidence="3">SNF2 domain-containing protein</fullName>
    </recommendedName>
</protein>
<accession>A0A438MCX6</accession>
<evidence type="ECO:0008006" key="3">
    <source>
        <dbReference type="Google" id="ProtNLM"/>
    </source>
</evidence>
<sequence>MARAHRIGQVRRVQVHRLLTPGSVDERLLRILHAKAELFDAYARRSHLAESTPDAIDVSDEALAERIVKDERERLAVVAKPTQT</sequence>
<dbReference type="Proteomes" id="UP000284824">
    <property type="component" value="Unassembled WGS sequence"/>
</dbReference>
<evidence type="ECO:0000313" key="2">
    <source>
        <dbReference type="Proteomes" id="UP000284824"/>
    </source>
</evidence>
<name>A0A438MCX6_9ACTN</name>
<dbReference type="Gene3D" id="3.40.50.300">
    <property type="entry name" value="P-loop containing nucleotide triphosphate hydrolases"/>
    <property type="match status" value="1"/>
</dbReference>
<proteinExistence type="predicted"/>
<dbReference type="EMBL" id="SAUN01000001">
    <property type="protein sequence ID" value="RVX43498.1"/>
    <property type="molecule type" value="Genomic_DNA"/>
</dbReference>
<reference evidence="1 2" key="1">
    <citation type="submission" date="2019-01" db="EMBL/GenBank/DDBJ databases">
        <title>Sequencing the genomes of 1000 actinobacteria strains.</title>
        <authorList>
            <person name="Klenk H.-P."/>
        </authorList>
    </citation>
    <scope>NUCLEOTIDE SEQUENCE [LARGE SCALE GENOMIC DNA]</scope>
    <source>
        <strain evidence="1 2">DSM 43925</strain>
    </source>
</reference>
<dbReference type="RefSeq" id="WP_206641723.1">
    <property type="nucleotide sequence ID" value="NZ_SAUN01000001.1"/>
</dbReference>
<gene>
    <name evidence="1" type="ORF">EDD27_6182</name>
</gene>
<comment type="caution">
    <text evidence="1">The sequence shown here is derived from an EMBL/GenBank/DDBJ whole genome shotgun (WGS) entry which is preliminary data.</text>
</comment>
<dbReference type="InterPro" id="IPR027417">
    <property type="entry name" value="P-loop_NTPase"/>
</dbReference>